<feature type="non-terminal residue" evidence="2">
    <location>
        <position position="1"/>
    </location>
</feature>
<reference evidence="2" key="1">
    <citation type="submission" date="2018-05" db="EMBL/GenBank/DDBJ databases">
        <title>Draft genome of Mucuna pruriens seed.</title>
        <authorList>
            <person name="Nnadi N.E."/>
            <person name="Vos R."/>
            <person name="Hasami M.H."/>
            <person name="Devisetty U.K."/>
            <person name="Aguiy J.C."/>
        </authorList>
    </citation>
    <scope>NUCLEOTIDE SEQUENCE [LARGE SCALE GENOMIC DNA]</scope>
    <source>
        <strain evidence="2">JCA_2017</strain>
    </source>
</reference>
<dbReference type="Proteomes" id="UP000257109">
    <property type="component" value="Unassembled WGS sequence"/>
</dbReference>
<dbReference type="GO" id="GO:0003676">
    <property type="term" value="F:nucleic acid binding"/>
    <property type="evidence" value="ECO:0007669"/>
    <property type="project" value="InterPro"/>
</dbReference>
<dbReference type="Pfam" id="PF17921">
    <property type="entry name" value="Integrase_H2C2"/>
    <property type="match status" value="1"/>
</dbReference>
<dbReference type="InterPro" id="IPR036397">
    <property type="entry name" value="RNaseH_sf"/>
</dbReference>
<dbReference type="InterPro" id="IPR041588">
    <property type="entry name" value="Integrase_H2C2"/>
</dbReference>
<sequence>MGYFGELKTLKILSEHFYWPHMRKDIHKICERCLTCKLDKSRVSPQDFLKWPILFHVTRVIMLHMWPIFSLRIGERSLCSRLGTKLLFSTTCYPQMNGQIEVLNRTLDQLLRCFVKKTLRDWEDWIPYVEFAYNRVFNSTTSYSPFELAYGFNPLSLLDLFPFSIFPNCVNDEGLSKAQFFQRLHDKAWLDMENKGEKYVKNAIRGGRRLDVGTQAPNLRSNSLQKREDDTYTGGHIQKGENEIATLTLEGPMTRDRLKRTQEEVNQELAMLKSQEKALSTPILYNFSNCQGGIV</sequence>
<name>A0A371H654_MUCPR</name>
<dbReference type="STRING" id="157652.A0A371H654"/>
<organism evidence="2 3">
    <name type="scientific">Mucuna pruriens</name>
    <name type="common">Velvet bean</name>
    <name type="synonym">Dolichos pruriens</name>
    <dbReference type="NCBI Taxonomy" id="157652"/>
    <lineage>
        <taxon>Eukaryota</taxon>
        <taxon>Viridiplantae</taxon>
        <taxon>Streptophyta</taxon>
        <taxon>Embryophyta</taxon>
        <taxon>Tracheophyta</taxon>
        <taxon>Spermatophyta</taxon>
        <taxon>Magnoliopsida</taxon>
        <taxon>eudicotyledons</taxon>
        <taxon>Gunneridae</taxon>
        <taxon>Pentapetalae</taxon>
        <taxon>rosids</taxon>
        <taxon>fabids</taxon>
        <taxon>Fabales</taxon>
        <taxon>Fabaceae</taxon>
        <taxon>Papilionoideae</taxon>
        <taxon>50 kb inversion clade</taxon>
        <taxon>NPAAA clade</taxon>
        <taxon>indigoferoid/millettioid clade</taxon>
        <taxon>Phaseoleae</taxon>
        <taxon>Mucuna</taxon>
    </lineage>
</organism>
<dbReference type="GO" id="GO:0015074">
    <property type="term" value="P:DNA integration"/>
    <property type="evidence" value="ECO:0007669"/>
    <property type="project" value="InterPro"/>
</dbReference>
<dbReference type="SUPFAM" id="SSF53098">
    <property type="entry name" value="Ribonuclease H-like"/>
    <property type="match status" value="1"/>
</dbReference>
<comment type="caution">
    <text evidence="2">The sequence shown here is derived from an EMBL/GenBank/DDBJ whole genome shotgun (WGS) entry which is preliminary data.</text>
</comment>
<gene>
    <name evidence="2" type="ORF">CR513_18962</name>
</gene>
<keyword evidence="3" id="KW-1185">Reference proteome</keyword>
<protein>
    <recommendedName>
        <fullName evidence="1">Integrase catalytic domain-containing protein</fullName>
    </recommendedName>
</protein>
<dbReference type="EMBL" id="QJKJ01003501">
    <property type="protein sequence ID" value="RDX98153.1"/>
    <property type="molecule type" value="Genomic_DNA"/>
</dbReference>
<evidence type="ECO:0000259" key="1">
    <source>
        <dbReference type="PROSITE" id="PS50994"/>
    </source>
</evidence>
<dbReference type="PANTHER" id="PTHR35046">
    <property type="entry name" value="ZINC KNUCKLE (CCHC-TYPE) FAMILY PROTEIN"/>
    <property type="match status" value="1"/>
</dbReference>
<dbReference type="InterPro" id="IPR012337">
    <property type="entry name" value="RNaseH-like_sf"/>
</dbReference>
<dbReference type="InterPro" id="IPR001584">
    <property type="entry name" value="Integrase_cat-core"/>
</dbReference>
<dbReference type="PROSITE" id="PS50994">
    <property type="entry name" value="INTEGRASE"/>
    <property type="match status" value="1"/>
</dbReference>
<dbReference type="OrthoDB" id="1935586at2759"/>
<dbReference type="PANTHER" id="PTHR35046:SF9">
    <property type="entry name" value="RNA-DIRECTED DNA POLYMERASE"/>
    <property type="match status" value="1"/>
</dbReference>
<proteinExistence type="predicted"/>
<accession>A0A371H654</accession>
<evidence type="ECO:0000313" key="3">
    <source>
        <dbReference type="Proteomes" id="UP000257109"/>
    </source>
</evidence>
<evidence type="ECO:0000313" key="2">
    <source>
        <dbReference type="EMBL" id="RDX98153.1"/>
    </source>
</evidence>
<dbReference type="AlphaFoldDB" id="A0A371H654"/>
<feature type="domain" description="Integrase catalytic" evidence="1">
    <location>
        <begin position="59"/>
        <end position="153"/>
    </location>
</feature>
<dbReference type="Gene3D" id="3.30.420.10">
    <property type="entry name" value="Ribonuclease H-like superfamily/Ribonuclease H"/>
    <property type="match status" value="1"/>
</dbReference>
<dbReference type="Gene3D" id="1.10.340.70">
    <property type="match status" value="1"/>
</dbReference>